<dbReference type="AlphaFoldDB" id="A0A067RFF1"/>
<organism evidence="1 2">
    <name type="scientific">Zootermopsis nevadensis</name>
    <name type="common">Dampwood termite</name>
    <dbReference type="NCBI Taxonomy" id="136037"/>
    <lineage>
        <taxon>Eukaryota</taxon>
        <taxon>Metazoa</taxon>
        <taxon>Ecdysozoa</taxon>
        <taxon>Arthropoda</taxon>
        <taxon>Hexapoda</taxon>
        <taxon>Insecta</taxon>
        <taxon>Pterygota</taxon>
        <taxon>Neoptera</taxon>
        <taxon>Polyneoptera</taxon>
        <taxon>Dictyoptera</taxon>
        <taxon>Blattodea</taxon>
        <taxon>Blattoidea</taxon>
        <taxon>Termitoidae</taxon>
        <taxon>Termopsidae</taxon>
        <taxon>Zootermopsis</taxon>
    </lineage>
</organism>
<evidence type="ECO:0000313" key="1">
    <source>
        <dbReference type="EMBL" id="KDR22492.1"/>
    </source>
</evidence>
<gene>
    <name evidence="1" type="ORF">L798_02291</name>
</gene>
<dbReference type="EMBL" id="KK852506">
    <property type="protein sequence ID" value="KDR22492.1"/>
    <property type="molecule type" value="Genomic_DNA"/>
</dbReference>
<accession>A0A067RFF1</accession>
<keyword evidence="2" id="KW-1185">Reference proteome</keyword>
<evidence type="ECO:0000313" key="2">
    <source>
        <dbReference type="Proteomes" id="UP000027135"/>
    </source>
</evidence>
<proteinExistence type="predicted"/>
<dbReference type="InParanoid" id="A0A067RFF1"/>
<name>A0A067RFF1_ZOONE</name>
<dbReference type="Proteomes" id="UP000027135">
    <property type="component" value="Unassembled WGS sequence"/>
</dbReference>
<reference evidence="1 2" key="1">
    <citation type="journal article" date="2014" name="Nat. Commun.">
        <title>Molecular traces of alternative social organization in a termite genome.</title>
        <authorList>
            <person name="Terrapon N."/>
            <person name="Li C."/>
            <person name="Robertson H.M."/>
            <person name="Ji L."/>
            <person name="Meng X."/>
            <person name="Booth W."/>
            <person name="Chen Z."/>
            <person name="Childers C.P."/>
            <person name="Glastad K.M."/>
            <person name="Gokhale K."/>
            <person name="Gowin J."/>
            <person name="Gronenberg W."/>
            <person name="Hermansen R.A."/>
            <person name="Hu H."/>
            <person name="Hunt B.G."/>
            <person name="Huylmans A.K."/>
            <person name="Khalil S.M."/>
            <person name="Mitchell R.D."/>
            <person name="Munoz-Torres M.C."/>
            <person name="Mustard J.A."/>
            <person name="Pan H."/>
            <person name="Reese J.T."/>
            <person name="Scharf M.E."/>
            <person name="Sun F."/>
            <person name="Vogel H."/>
            <person name="Xiao J."/>
            <person name="Yang W."/>
            <person name="Yang Z."/>
            <person name="Yang Z."/>
            <person name="Zhou J."/>
            <person name="Zhu J."/>
            <person name="Brent C.S."/>
            <person name="Elsik C.G."/>
            <person name="Goodisman M.A."/>
            <person name="Liberles D.A."/>
            <person name="Roe R.M."/>
            <person name="Vargo E.L."/>
            <person name="Vilcinskas A."/>
            <person name="Wang J."/>
            <person name="Bornberg-Bauer E."/>
            <person name="Korb J."/>
            <person name="Zhang G."/>
            <person name="Liebig J."/>
        </authorList>
    </citation>
    <scope>NUCLEOTIDE SEQUENCE [LARGE SCALE GENOMIC DNA]</scope>
    <source>
        <tissue evidence="1">Whole organism</tissue>
    </source>
</reference>
<protein>
    <submittedName>
        <fullName evidence="1">Uncharacterized protein</fullName>
    </submittedName>
</protein>
<sequence length="50" mass="5778">MLCPRNDACHINEECNNLDGDVKSSCTVMHMFHEAFMTLFTHSFLVEMNI</sequence>